<feature type="transmembrane region" description="Helical" evidence="7">
    <location>
        <begin position="105"/>
        <end position="138"/>
    </location>
</feature>
<evidence type="ECO:0000256" key="1">
    <source>
        <dbReference type="ARBA" id="ARBA00004651"/>
    </source>
</evidence>
<keyword evidence="6 7" id="KW-0472">Membrane</keyword>
<dbReference type="InterPro" id="IPR050366">
    <property type="entry name" value="BP-dependent_transpt_permease"/>
</dbReference>
<dbReference type="CDD" id="cd06261">
    <property type="entry name" value="TM_PBP2"/>
    <property type="match status" value="1"/>
</dbReference>
<accession>A0A2X3MM44</accession>
<dbReference type="KEGG" id="bana:BARAN1_0990"/>
<evidence type="ECO:0000313" key="9">
    <source>
        <dbReference type="EMBL" id="SQD93014.1"/>
    </source>
</evidence>
<proteinExistence type="inferred from homology"/>
<evidence type="ECO:0000256" key="3">
    <source>
        <dbReference type="ARBA" id="ARBA00022475"/>
    </source>
</evidence>
<feature type="domain" description="ABC transmembrane type-1" evidence="8">
    <location>
        <begin position="63"/>
        <end position="252"/>
    </location>
</feature>
<evidence type="ECO:0000313" key="10">
    <source>
        <dbReference type="Proteomes" id="UP000249818"/>
    </source>
</evidence>
<keyword evidence="4 7" id="KW-0812">Transmembrane</keyword>
<evidence type="ECO:0000256" key="6">
    <source>
        <dbReference type="ARBA" id="ARBA00023136"/>
    </source>
</evidence>
<reference evidence="10" key="1">
    <citation type="submission" date="2018-05" db="EMBL/GenBank/DDBJ databases">
        <authorList>
            <person name="Hao L."/>
        </authorList>
    </citation>
    <scope>NUCLEOTIDE SEQUENCE [LARGE SCALE GENOMIC DNA]</scope>
</reference>
<dbReference type="Pfam" id="PF00528">
    <property type="entry name" value="BPD_transp_1"/>
    <property type="match status" value="1"/>
</dbReference>
<dbReference type="InterPro" id="IPR000515">
    <property type="entry name" value="MetI-like"/>
</dbReference>
<dbReference type="GO" id="GO:0005886">
    <property type="term" value="C:plasma membrane"/>
    <property type="evidence" value="ECO:0007669"/>
    <property type="project" value="UniProtKB-SubCell"/>
</dbReference>
<sequence length="272" mass="28300">MTSLRLGAILVGLGLGLVLLGLIWLPAPPTSLGPVQFSPPSLRHPLGTDWFGRDILSRVMVGGRVSWAVAAIAVGVGGTAGIILGAIAGHAGGIVGEALMRVPDLLLAFPAVLVALLLSTVLGPGLLGVTLAISLFTLPYFARLTHSSVLALREEEFVVAARAVGCSPGRIVLRHILPNLSSPLLVQASVSLGSAFLAEAALSYLGLGTQPPDPAWGRMLREAQTYVGLSPWPAVFPGLILGLTVLGLNLLGDGLRDLADPLTRRLIPWRRP</sequence>
<feature type="transmembrane region" description="Helical" evidence="7">
    <location>
        <begin position="67"/>
        <end position="93"/>
    </location>
</feature>
<dbReference type="InterPro" id="IPR035906">
    <property type="entry name" value="MetI-like_sf"/>
</dbReference>
<organism evidence="9 10">
    <name type="scientific">Candidatus Bipolaricaulis anaerobius</name>
    <dbReference type="NCBI Taxonomy" id="2026885"/>
    <lineage>
        <taxon>Bacteria</taxon>
        <taxon>Candidatus Bipolaricaulota</taxon>
        <taxon>Candidatus Bipolaricaulia</taxon>
        <taxon>Candidatus Bipolaricaulales</taxon>
        <taxon>Candidatus Bipolaricaulaceae</taxon>
        <taxon>Candidatus Bipolaricaulis</taxon>
    </lineage>
</organism>
<keyword evidence="10" id="KW-1185">Reference proteome</keyword>
<keyword evidence="3" id="KW-1003">Cell membrane</keyword>
<evidence type="ECO:0000256" key="7">
    <source>
        <dbReference type="RuleBase" id="RU363032"/>
    </source>
</evidence>
<evidence type="ECO:0000256" key="4">
    <source>
        <dbReference type="ARBA" id="ARBA00022692"/>
    </source>
</evidence>
<protein>
    <submittedName>
        <fullName evidence="9">ABC-type dipeptide/oligopeptide/nickel transport system, permease component</fullName>
    </submittedName>
</protein>
<keyword evidence="2 7" id="KW-0813">Transport</keyword>
<dbReference type="AlphaFoldDB" id="A0A2X3MM44"/>
<dbReference type="GO" id="GO:0055085">
    <property type="term" value="P:transmembrane transport"/>
    <property type="evidence" value="ECO:0007669"/>
    <property type="project" value="InterPro"/>
</dbReference>
<comment type="similarity">
    <text evidence="7">Belongs to the binding-protein-dependent transport system permease family.</text>
</comment>
<dbReference type="SUPFAM" id="SSF161098">
    <property type="entry name" value="MetI-like"/>
    <property type="match status" value="1"/>
</dbReference>
<keyword evidence="5 7" id="KW-1133">Transmembrane helix</keyword>
<dbReference type="PROSITE" id="PS50928">
    <property type="entry name" value="ABC_TM1"/>
    <property type="match status" value="1"/>
</dbReference>
<dbReference type="PANTHER" id="PTHR43386:SF25">
    <property type="entry name" value="PEPTIDE ABC TRANSPORTER PERMEASE PROTEIN"/>
    <property type="match status" value="1"/>
</dbReference>
<name>A0A2X3MM44_9BACT</name>
<feature type="transmembrane region" description="Helical" evidence="7">
    <location>
        <begin position="184"/>
        <end position="205"/>
    </location>
</feature>
<dbReference type="PANTHER" id="PTHR43386">
    <property type="entry name" value="OLIGOPEPTIDE TRANSPORT SYSTEM PERMEASE PROTEIN APPC"/>
    <property type="match status" value="1"/>
</dbReference>
<dbReference type="OrthoDB" id="9812701at2"/>
<gene>
    <name evidence="9" type="ORF">BARAN1_0990</name>
</gene>
<dbReference type="EMBL" id="LS483254">
    <property type="protein sequence ID" value="SQD93014.1"/>
    <property type="molecule type" value="Genomic_DNA"/>
</dbReference>
<evidence type="ECO:0000256" key="5">
    <source>
        <dbReference type="ARBA" id="ARBA00022989"/>
    </source>
</evidence>
<dbReference type="RefSeq" id="WP_122031423.1">
    <property type="nucleotide sequence ID" value="NZ_LS483254.1"/>
</dbReference>
<comment type="subcellular location">
    <subcellularLocation>
        <location evidence="1 7">Cell membrane</location>
        <topology evidence="1 7">Multi-pass membrane protein</topology>
    </subcellularLocation>
</comment>
<dbReference type="Proteomes" id="UP000249818">
    <property type="component" value="Chromosome BARAN1"/>
</dbReference>
<dbReference type="Gene3D" id="1.10.3720.10">
    <property type="entry name" value="MetI-like"/>
    <property type="match status" value="1"/>
</dbReference>
<evidence type="ECO:0000256" key="2">
    <source>
        <dbReference type="ARBA" id="ARBA00022448"/>
    </source>
</evidence>
<evidence type="ECO:0000259" key="8">
    <source>
        <dbReference type="PROSITE" id="PS50928"/>
    </source>
</evidence>
<feature type="transmembrane region" description="Helical" evidence="7">
    <location>
        <begin position="226"/>
        <end position="251"/>
    </location>
</feature>